<comment type="cofactor">
    <cofactor evidence="1 3">
        <name>FAD</name>
        <dbReference type="ChEBI" id="CHEBI:57692"/>
    </cofactor>
</comment>
<accession>A0A5C3QLC8</accession>
<evidence type="ECO:0000256" key="2">
    <source>
        <dbReference type="ARBA" id="ARBA00010790"/>
    </source>
</evidence>
<dbReference type="Pfam" id="PF05199">
    <property type="entry name" value="GMC_oxred_C"/>
    <property type="match status" value="1"/>
</dbReference>
<proteinExistence type="inferred from homology"/>
<keyword evidence="4" id="KW-0285">Flavoprotein</keyword>
<gene>
    <name evidence="7" type="ORF">BDV98DRAFT_76063</name>
</gene>
<keyword evidence="3 4" id="KW-0274">FAD</keyword>
<feature type="binding site" evidence="3">
    <location>
        <position position="364"/>
    </location>
    <ligand>
        <name>substrate</name>
    </ligand>
</feature>
<name>A0A5C3QLC8_9AGAR</name>
<dbReference type="InterPro" id="IPR007867">
    <property type="entry name" value="GMC_OxRtase_C"/>
</dbReference>
<dbReference type="SUPFAM" id="SSF51905">
    <property type="entry name" value="FAD/NAD(P)-binding domain"/>
    <property type="match status" value="1"/>
</dbReference>
<dbReference type="OrthoDB" id="269227at2759"/>
<sequence>MTSPTEALLPDVFDIVFAGGGTAACITAGRLAAANPDLRILLLETGSHTDGLPQVNTPGFFMQNLHPNSTTTRVHLMNPTEAMENRALPMHVAKCVGGGSAVNWMMYNRGAGSDYDEWRDTYGNEGWGAKELMPFFKKCETYHVPERGTHGYDGPLKVSYSSVHSNYAAQFLGTMEEYNPECPYTDDPSDFETLNRWHRIPKWIDDKTGKRSDTASAYLYTQKDNKNLIVLTEATVTRVLCEGTRAVGVEYEYRAPLDLTQVELCSARATKLVIVSAGTLGSPAILERSGIGAADVLSKCDVKQLVDLPGVGAEYQDHQMVAQMIVIDDSGETIDFAHRGDQAGIAAEMEEYTTRGTGLLATRCDLNLPRPSPVVNPPHSPQISGLDAGLKYRPSTEELSKLPPSIVQYFKDEFENKPDRSVFLVGALSGSPLVMPGFPDVKMSLLGGFLHYPKARGYAHIRSKNPSDPLDWHGGFLESHLDMDLHIWIYKTAREYARRHPMYRGEIPQGHPDYPEGSKAGVEASAKGGHAVGEAGIVYAEEDDEAIDAWVRRNVISTWHGMCTCAMKPREQGGVVDSSLNVYGTEALKVVDLSIAPSNVGANTYSTVAMIGEKAADIIAKELGLKL</sequence>
<keyword evidence="8" id="KW-1185">Reference proteome</keyword>
<evidence type="ECO:0000256" key="1">
    <source>
        <dbReference type="ARBA" id="ARBA00001974"/>
    </source>
</evidence>
<dbReference type="EMBL" id="ML178825">
    <property type="protein sequence ID" value="TFL01281.1"/>
    <property type="molecule type" value="Genomic_DNA"/>
</dbReference>
<dbReference type="Pfam" id="PF00732">
    <property type="entry name" value="GMC_oxred_N"/>
    <property type="match status" value="1"/>
</dbReference>
<dbReference type="InterPro" id="IPR012132">
    <property type="entry name" value="GMC_OxRdtase"/>
</dbReference>
<evidence type="ECO:0000259" key="5">
    <source>
        <dbReference type="PROSITE" id="PS00623"/>
    </source>
</evidence>
<dbReference type="Gene3D" id="3.30.560.10">
    <property type="entry name" value="Glucose Oxidase, domain 3"/>
    <property type="match status" value="1"/>
</dbReference>
<protein>
    <submittedName>
        <fullName evidence="7">GMC oxidoreductase-domain-containing protein</fullName>
    </submittedName>
</protein>
<dbReference type="InterPro" id="IPR000172">
    <property type="entry name" value="GMC_OxRdtase_N"/>
</dbReference>
<dbReference type="GO" id="GO:0016614">
    <property type="term" value="F:oxidoreductase activity, acting on CH-OH group of donors"/>
    <property type="evidence" value="ECO:0007669"/>
    <property type="project" value="InterPro"/>
</dbReference>
<evidence type="ECO:0000313" key="7">
    <source>
        <dbReference type="EMBL" id="TFL01281.1"/>
    </source>
</evidence>
<dbReference type="PANTHER" id="PTHR11552:SF78">
    <property type="entry name" value="GLUCOSE-METHANOL-CHOLINE OXIDOREDUCTASE N-TERMINAL DOMAIN-CONTAINING PROTEIN"/>
    <property type="match status" value="1"/>
</dbReference>
<feature type="domain" description="Glucose-methanol-choline oxidoreductase N-terminal" evidence="5">
    <location>
        <begin position="93"/>
        <end position="116"/>
    </location>
</feature>
<reference evidence="7 8" key="1">
    <citation type="journal article" date="2019" name="Nat. Ecol. Evol.">
        <title>Megaphylogeny resolves global patterns of mushroom evolution.</title>
        <authorList>
            <person name="Varga T."/>
            <person name="Krizsan K."/>
            <person name="Foldi C."/>
            <person name="Dima B."/>
            <person name="Sanchez-Garcia M."/>
            <person name="Sanchez-Ramirez S."/>
            <person name="Szollosi G.J."/>
            <person name="Szarkandi J.G."/>
            <person name="Papp V."/>
            <person name="Albert L."/>
            <person name="Andreopoulos W."/>
            <person name="Angelini C."/>
            <person name="Antonin V."/>
            <person name="Barry K.W."/>
            <person name="Bougher N.L."/>
            <person name="Buchanan P."/>
            <person name="Buyck B."/>
            <person name="Bense V."/>
            <person name="Catcheside P."/>
            <person name="Chovatia M."/>
            <person name="Cooper J."/>
            <person name="Damon W."/>
            <person name="Desjardin D."/>
            <person name="Finy P."/>
            <person name="Geml J."/>
            <person name="Haridas S."/>
            <person name="Hughes K."/>
            <person name="Justo A."/>
            <person name="Karasinski D."/>
            <person name="Kautmanova I."/>
            <person name="Kiss B."/>
            <person name="Kocsube S."/>
            <person name="Kotiranta H."/>
            <person name="LaButti K.M."/>
            <person name="Lechner B.E."/>
            <person name="Liimatainen K."/>
            <person name="Lipzen A."/>
            <person name="Lukacs Z."/>
            <person name="Mihaltcheva S."/>
            <person name="Morgado L.N."/>
            <person name="Niskanen T."/>
            <person name="Noordeloos M.E."/>
            <person name="Ohm R.A."/>
            <person name="Ortiz-Santana B."/>
            <person name="Ovrebo C."/>
            <person name="Racz N."/>
            <person name="Riley R."/>
            <person name="Savchenko A."/>
            <person name="Shiryaev A."/>
            <person name="Soop K."/>
            <person name="Spirin V."/>
            <person name="Szebenyi C."/>
            <person name="Tomsovsky M."/>
            <person name="Tulloss R.E."/>
            <person name="Uehling J."/>
            <person name="Grigoriev I.V."/>
            <person name="Vagvolgyi C."/>
            <person name="Papp T."/>
            <person name="Martin F.M."/>
            <person name="Miettinen O."/>
            <person name="Hibbett D.S."/>
            <person name="Nagy L.G."/>
        </authorList>
    </citation>
    <scope>NUCLEOTIDE SEQUENCE [LARGE SCALE GENOMIC DNA]</scope>
    <source>
        <strain evidence="7 8">CBS 309.79</strain>
    </source>
</reference>
<feature type="domain" description="Glucose-methanol-choline oxidoreductase N-terminal" evidence="6">
    <location>
        <begin position="278"/>
        <end position="292"/>
    </location>
</feature>
<dbReference type="InterPro" id="IPR036188">
    <property type="entry name" value="FAD/NAD-bd_sf"/>
</dbReference>
<dbReference type="Gene3D" id="3.50.50.60">
    <property type="entry name" value="FAD/NAD(P)-binding domain"/>
    <property type="match status" value="1"/>
</dbReference>
<organism evidence="7 8">
    <name type="scientific">Pterulicium gracile</name>
    <dbReference type="NCBI Taxonomy" id="1884261"/>
    <lineage>
        <taxon>Eukaryota</taxon>
        <taxon>Fungi</taxon>
        <taxon>Dikarya</taxon>
        <taxon>Basidiomycota</taxon>
        <taxon>Agaricomycotina</taxon>
        <taxon>Agaricomycetes</taxon>
        <taxon>Agaricomycetidae</taxon>
        <taxon>Agaricales</taxon>
        <taxon>Pleurotineae</taxon>
        <taxon>Pterulaceae</taxon>
        <taxon>Pterulicium</taxon>
    </lineage>
</organism>
<evidence type="ECO:0000256" key="3">
    <source>
        <dbReference type="PIRSR" id="PIRSR000137-2"/>
    </source>
</evidence>
<dbReference type="Proteomes" id="UP000305067">
    <property type="component" value="Unassembled WGS sequence"/>
</dbReference>
<dbReference type="STRING" id="1884261.A0A5C3QLC8"/>
<dbReference type="PIRSF" id="PIRSF000137">
    <property type="entry name" value="Alcohol_oxidase"/>
    <property type="match status" value="1"/>
</dbReference>
<comment type="similarity">
    <text evidence="2 4">Belongs to the GMC oxidoreductase family.</text>
</comment>
<dbReference type="PROSITE" id="PS00623">
    <property type="entry name" value="GMC_OXRED_1"/>
    <property type="match status" value="1"/>
</dbReference>
<dbReference type="AlphaFoldDB" id="A0A5C3QLC8"/>
<evidence type="ECO:0000259" key="6">
    <source>
        <dbReference type="PROSITE" id="PS00624"/>
    </source>
</evidence>
<evidence type="ECO:0000256" key="4">
    <source>
        <dbReference type="RuleBase" id="RU003968"/>
    </source>
</evidence>
<feature type="binding site" evidence="3">
    <location>
        <begin position="559"/>
        <end position="560"/>
    </location>
    <ligand>
        <name>FAD</name>
        <dbReference type="ChEBI" id="CHEBI:57692"/>
    </ligand>
</feature>
<feature type="binding site" evidence="3">
    <location>
        <position position="236"/>
    </location>
    <ligand>
        <name>FAD</name>
        <dbReference type="ChEBI" id="CHEBI:57692"/>
    </ligand>
</feature>
<dbReference type="PANTHER" id="PTHR11552">
    <property type="entry name" value="GLUCOSE-METHANOL-CHOLINE GMC OXIDOREDUCTASE"/>
    <property type="match status" value="1"/>
</dbReference>
<dbReference type="GO" id="GO:0050660">
    <property type="term" value="F:flavin adenine dinucleotide binding"/>
    <property type="evidence" value="ECO:0007669"/>
    <property type="project" value="InterPro"/>
</dbReference>
<dbReference type="PROSITE" id="PS00624">
    <property type="entry name" value="GMC_OXRED_2"/>
    <property type="match status" value="1"/>
</dbReference>
<dbReference type="SUPFAM" id="SSF54373">
    <property type="entry name" value="FAD-linked reductases, C-terminal domain"/>
    <property type="match status" value="1"/>
</dbReference>
<evidence type="ECO:0000313" key="8">
    <source>
        <dbReference type="Proteomes" id="UP000305067"/>
    </source>
</evidence>